<evidence type="ECO:0000313" key="1">
    <source>
        <dbReference type="EMBL" id="VAV86871.1"/>
    </source>
</evidence>
<accession>A0A3B0R3U9</accession>
<organism evidence="1">
    <name type="scientific">hydrothermal vent metagenome</name>
    <dbReference type="NCBI Taxonomy" id="652676"/>
    <lineage>
        <taxon>unclassified sequences</taxon>
        <taxon>metagenomes</taxon>
        <taxon>ecological metagenomes</taxon>
    </lineage>
</organism>
<reference evidence="1" key="1">
    <citation type="submission" date="2018-06" db="EMBL/GenBank/DDBJ databases">
        <authorList>
            <person name="Zhirakovskaya E."/>
        </authorList>
    </citation>
    <scope>NUCLEOTIDE SEQUENCE</scope>
</reference>
<dbReference type="GO" id="GO:0004497">
    <property type="term" value="F:monooxygenase activity"/>
    <property type="evidence" value="ECO:0007669"/>
    <property type="project" value="InterPro"/>
</dbReference>
<protein>
    <submittedName>
        <fullName evidence="1">Tryptophan halogenase</fullName>
    </submittedName>
</protein>
<dbReference type="EMBL" id="UOEE01000017">
    <property type="protein sequence ID" value="VAV86871.1"/>
    <property type="molecule type" value="Genomic_DNA"/>
</dbReference>
<gene>
    <name evidence="1" type="ORF">MNBD_ALPHA06-138</name>
</gene>
<name>A0A3B0R3U9_9ZZZZ</name>
<dbReference type="Pfam" id="PF04820">
    <property type="entry name" value="Trp_halogenase"/>
    <property type="match status" value="1"/>
</dbReference>
<dbReference type="SUPFAM" id="SSF51905">
    <property type="entry name" value="FAD/NAD(P)-binding domain"/>
    <property type="match status" value="1"/>
</dbReference>
<dbReference type="PANTHER" id="PTHR43747">
    <property type="entry name" value="FAD-BINDING PROTEIN"/>
    <property type="match status" value="1"/>
</dbReference>
<dbReference type="AlphaFoldDB" id="A0A3B0R3U9"/>
<sequence>GRTLSGDLFLDCTGFAARLINHDKKNHFFDKTDMLFVDRAVTTRIPHKGVASINGYTTSTAQDSGWIWDINLQSRLGVGYVYSSRYCDDDTALATLANYLDKPVESFEARNLAMRIGYYQQQWRGNCIAVGLASGFLEPLESTGIYLAEMVNWALAEFIPRFMSGNNPQAQYNAAIAHHYENIVDFLKLHYCTTGRKDTPFWVDNTQPETIPDSLQAKLQAWETDCPSIYDFDRRIQCFSAPNYQFVLYGMGWKSHKRSDPSVTAPYTALMEQLKIRRERLKQFVLRDTLSNADIYQALANTTLPEGGITLEQNALPPSGASNFQLR</sequence>
<proteinExistence type="predicted"/>
<dbReference type="InterPro" id="IPR006905">
    <property type="entry name" value="Flavin_halogenase"/>
</dbReference>
<dbReference type="PANTHER" id="PTHR43747:SF4">
    <property type="entry name" value="FLAVIN-DEPENDENT TRYPTOPHAN HALOGENASE"/>
    <property type="match status" value="1"/>
</dbReference>
<dbReference type="InterPro" id="IPR050816">
    <property type="entry name" value="Flavin-dep_Halogenase_NPB"/>
</dbReference>
<dbReference type="InterPro" id="IPR036188">
    <property type="entry name" value="FAD/NAD-bd_sf"/>
</dbReference>
<feature type="non-terminal residue" evidence="1">
    <location>
        <position position="1"/>
    </location>
</feature>
<dbReference type="Gene3D" id="3.50.50.60">
    <property type="entry name" value="FAD/NAD(P)-binding domain"/>
    <property type="match status" value="1"/>
</dbReference>